<evidence type="ECO:0000313" key="3">
    <source>
        <dbReference type="EMBL" id="PIR77808.1"/>
    </source>
</evidence>
<dbReference type="SMART" id="SM00867">
    <property type="entry name" value="YceI"/>
    <property type="match status" value="1"/>
</dbReference>
<dbReference type="EMBL" id="PFBW01000023">
    <property type="protein sequence ID" value="PIR77808.1"/>
    <property type="molecule type" value="Genomic_DNA"/>
</dbReference>
<proteinExistence type="predicted"/>
<dbReference type="InterPro" id="IPR007372">
    <property type="entry name" value="Lipid/polyisoprenoid-bd_YceI"/>
</dbReference>
<reference evidence="4" key="1">
    <citation type="submission" date="2017-09" db="EMBL/GenBank/DDBJ databases">
        <title>Depth-based differentiation of microbial function through sediment-hosted aquifers and enrichment of novel symbionts in the deep terrestrial subsurface.</title>
        <authorList>
            <person name="Probst A.J."/>
            <person name="Ladd B."/>
            <person name="Jarett J.K."/>
            <person name="Geller-Mcgrath D.E."/>
            <person name="Sieber C.M.K."/>
            <person name="Emerson J.B."/>
            <person name="Anantharaman K."/>
            <person name="Thomas B.C."/>
            <person name="Malmstrom R."/>
            <person name="Stieglmeier M."/>
            <person name="Klingl A."/>
            <person name="Woyke T."/>
            <person name="Ryan C.M."/>
            <person name="Banfield J.F."/>
        </authorList>
    </citation>
    <scope>NUCLEOTIDE SEQUENCE [LARGE SCALE GENOMIC DNA]</scope>
</reference>
<evidence type="ECO:0000313" key="4">
    <source>
        <dbReference type="Proteomes" id="UP000228528"/>
    </source>
</evidence>
<dbReference type="Pfam" id="PF04264">
    <property type="entry name" value="YceI"/>
    <property type="match status" value="1"/>
</dbReference>
<keyword evidence="1" id="KW-0732">Signal</keyword>
<evidence type="ECO:0000256" key="1">
    <source>
        <dbReference type="SAM" id="SignalP"/>
    </source>
</evidence>
<gene>
    <name evidence="3" type="ORF">COU30_00465</name>
</gene>
<feature type="chain" id="PRO_5014934799" description="Lipid/polyisoprenoid-binding YceI-like domain-containing protein" evidence="1">
    <location>
        <begin position="28"/>
        <end position="235"/>
    </location>
</feature>
<dbReference type="SUPFAM" id="SSF101874">
    <property type="entry name" value="YceI-like"/>
    <property type="match status" value="1"/>
</dbReference>
<dbReference type="Proteomes" id="UP000228528">
    <property type="component" value="Unassembled WGS sequence"/>
</dbReference>
<feature type="signal peptide" evidence="1">
    <location>
        <begin position="1"/>
        <end position="27"/>
    </location>
</feature>
<dbReference type="AlphaFoldDB" id="A0A2M6P297"/>
<name>A0A2M6P297_9BACT</name>
<dbReference type="Gene3D" id="2.40.128.110">
    <property type="entry name" value="Lipid/polyisoprenoid-binding, YceI-like"/>
    <property type="match status" value="1"/>
</dbReference>
<dbReference type="PROSITE" id="PS51257">
    <property type="entry name" value="PROKAR_LIPOPROTEIN"/>
    <property type="match status" value="1"/>
</dbReference>
<protein>
    <recommendedName>
        <fullName evidence="2">Lipid/polyisoprenoid-binding YceI-like domain-containing protein</fullName>
    </recommendedName>
</protein>
<accession>A0A2M6P297</accession>
<dbReference type="InterPro" id="IPR036761">
    <property type="entry name" value="TTHA0802/YceI-like_sf"/>
</dbReference>
<sequence>MQRYLSHVALFMFALASMLFISGCSLATNISTNLDADDSQQEHMNDDMMNDDENMMDDDMMNDNKNMMDDDMMQGEKFSLADDSFVSYTAAKKWFSKPVEDVVGTNKTVEGGFTYTDEKLTGLSVTVDSQTFTTDNGGRDKEIQKILEGSITVSANDINITKETFEQTIPLNVTINGTTKTVDFMVKGTVAEKEITAEGTGKISLEAFNVKAPSLLNVYTVDDTLGVSFTMTAKK</sequence>
<feature type="domain" description="Lipid/polyisoprenoid-binding YceI-like" evidence="2">
    <location>
        <begin position="77"/>
        <end position="234"/>
    </location>
</feature>
<organism evidence="3 4">
    <name type="scientific">Candidatus Magasanikbacteria bacterium CG10_big_fil_rev_8_21_14_0_10_38_6</name>
    <dbReference type="NCBI Taxonomy" id="1974647"/>
    <lineage>
        <taxon>Bacteria</taxon>
        <taxon>Candidatus Magasanikiibacteriota</taxon>
    </lineage>
</organism>
<comment type="caution">
    <text evidence="3">The sequence shown here is derived from an EMBL/GenBank/DDBJ whole genome shotgun (WGS) entry which is preliminary data.</text>
</comment>
<evidence type="ECO:0000259" key="2">
    <source>
        <dbReference type="SMART" id="SM00867"/>
    </source>
</evidence>